<evidence type="ECO:0000313" key="2">
    <source>
        <dbReference type="Proteomes" id="UP000000305"/>
    </source>
</evidence>
<reference evidence="1 2" key="1">
    <citation type="journal article" date="2011" name="Science">
        <title>The ecoresponsive genome of Daphnia pulex.</title>
        <authorList>
            <person name="Colbourne J.K."/>
            <person name="Pfrender M.E."/>
            <person name="Gilbert D."/>
            <person name="Thomas W.K."/>
            <person name="Tucker A."/>
            <person name="Oakley T.H."/>
            <person name="Tokishita S."/>
            <person name="Aerts A."/>
            <person name="Arnold G.J."/>
            <person name="Basu M.K."/>
            <person name="Bauer D.J."/>
            <person name="Caceres C.E."/>
            <person name="Carmel L."/>
            <person name="Casola C."/>
            <person name="Choi J.H."/>
            <person name="Detter J.C."/>
            <person name="Dong Q."/>
            <person name="Dusheyko S."/>
            <person name="Eads B.D."/>
            <person name="Frohlich T."/>
            <person name="Geiler-Samerotte K.A."/>
            <person name="Gerlach D."/>
            <person name="Hatcher P."/>
            <person name="Jogdeo S."/>
            <person name="Krijgsveld J."/>
            <person name="Kriventseva E.V."/>
            <person name="Kultz D."/>
            <person name="Laforsch C."/>
            <person name="Lindquist E."/>
            <person name="Lopez J."/>
            <person name="Manak J.R."/>
            <person name="Muller J."/>
            <person name="Pangilinan J."/>
            <person name="Patwardhan R.P."/>
            <person name="Pitluck S."/>
            <person name="Pritham E.J."/>
            <person name="Rechtsteiner A."/>
            <person name="Rho M."/>
            <person name="Rogozin I.B."/>
            <person name="Sakarya O."/>
            <person name="Salamov A."/>
            <person name="Schaack S."/>
            <person name="Shapiro H."/>
            <person name="Shiga Y."/>
            <person name="Skalitzky C."/>
            <person name="Smith Z."/>
            <person name="Souvorov A."/>
            <person name="Sung W."/>
            <person name="Tang Z."/>
            <person name="Tsuchiya D."/>
            <person name="Tu H."/>
            <person name="Vos H."/>
            <person name="Wang M."/>
            <person name="Wolf Y.I."/>
            <person name="Yamagata H."/>
            <person name="Yamada T."/>
            <person name="Ye Y."/>
            <person name="Shaw J.R."/>
            <person name="Andrews J."/>
            <person name="Crease T.J."/>
            <person name="Tang H."/>
            <person name="Lucas S.M."/>
            <person name="Robertson H.M."/>
            <person name="Bork P."/>
            <person name="Koonin E.V."/>
            <person name="Zdobnov E.M."/>
            <person name="Grigoriev I.V."/>
            <person name="Lynch M."/>
            <person name="Boore J.L."/>
        </authorList>
    </citation>
    <scope>NUCLEOTIDE SEQUENCE [LARGE SCALE GENOMIC DNA]</scope>
</reference>
<sequence>MDTRPPGSRNSLNCSGGVSNLNCSGGVSNLNCSGGVSKLSPILFVKILYLLVAYPSSMTTEILREAFKVYIPIKRVTGNIGDSWVSGLERQTSVESNEALGSNPLKKLKRLITRKSRWDNGNIRSAIIYFESIENAEAAKSHLDGKPLYGAYREVSHDSKPPKSARGKGVSVPIEQVAAIQTAAWK</sequence>
<proteinExistence type="predicted"/>
<evidence type="ECO:0008006" key="3">
    <source>
        <dbReference type="Google" id="ProtNLM"/>
    </source>
</evidence>
<gene>
    <name evidence="1" type="ORF">DAPPUDRAFT_267543</name>
</gene>
<dbReference type="Gene3D" id="3.30.70.330">
    <property type="match status" value="1"/>
</dbReference>
<dbReference type="SUPFAM" id="SSF54928">
    <property type="entry name" value="RNA-binding domain, RBD"/>
    <property type="match status" value="1"/>
</dbReference>
<dbReference type="PhylomeDB" id="E9HWM5"/>
<dbReference type="AlphaFoldDB" id="E9HWM5"/>
<dbReference type="InParanoid" id="E9HWM5"/>
<dbReference type="KEGG" id="dpx:DAPPUDRAFT_267543"/>
<dbReference type="CDD" id="cd00590">
    <property type="entry name" value="RRM_SF"/>
    <property type="match status" value="1"/>
</dbReference>
<dbReference type="HOGENOM" id="CLU_1724173_0_0_1"/>
<keyword evidence="2" id="KW-1185">Reference proteome</keyword>
<evidence type="ECO:0000313" key="1">
    <source>
        <dbReference type="EMBL" id="EFX63855.1"/>
    </source>
</evidence>
<organism evidence="1 2">
    <name type="scientific">Daphnia pulex</name>
    <name type="common">Water flea</name>
    <dbReference type="NCBI Taxonomy" id="6669"/>
    <lineage>
        <taxon>Eukaryota</taxon>
        <taxon>Metazoa</taxon>
        <taxon>Ecdysozoa</taxon>
        <taxon>Arthropoda</taxon>
        <taxon>Crustacea</taxon>
        <taxon>Branchiopoda</taxon>
        <taxon>Diplostraca</taxon>
        <taxon>Cladocera</taxon>
        <taxon>Anomopoda</taxon>
        <taxon>Daphniidae</taxon>
        <taxon>Daphnia</taxon>
    </lineage>
</organism>
<name>E9HWM5_DAPPU</name>
<dbReference type="InterPro" id="IPR012677">
    <property type="entry name" value="Nucleotide-bd_a/b_plait_sf"/>
</dbReference>
<dbReference type="Proteomes" id="UP000000305">
    <property type="component" value="Unassembled WGS sequence"/>
</dbReference>
<dbReference type="InterPro" id="IPR035979">
    <property type="entry name" value="RBD_domain_sf"/>
</dbReference>
<protein>
    <recommendedName>
        <fullName evidence="3">RRM domain-containing protein</fullName>
    </recommendedName>
</protein>
<accession>E9HWM5</accession>
<dbReference type="EMBL" id="GL732942">
    <property type="protein sequence ID" value="EFX63855.1"/>
    <property type="molecule type" value="Genomic_DNA"/>
</dbReference>
<dbReference type="GO" id="GO:0003676">
    <property type="term" value="F:nucleic acid binding"/>
    <property type="evidence" value="ECO:0007669"/>
    <property type="project" value="InterPro"/>
</dbReference>